<organism evidence="1 2">
    <name type="scientific">Mycolicibacterium hippocampi</name>
    <dbReference type="NCBI Taxonomy" id="659824"/>
    <lineage>
        <taxon>Bacteria</taxon>
        <taxon>Bacillati</taxon>
        <taxon>Actinomycetota</taxon>
        <taxon>Actinomycetes</taxon>
        <taxon>Mycobacteriales</taxon>
        <taxon>Mycobacteriaceae</taxon>
        <taxon>Mycolicibacterium</taxon>
    </lineage>
</organism>
<keyword evidence="2" id="KW-1185">Reference proteome</keyword>
<accession>A0A7I9ZV62</accession>
<protein>
    <submittedName>
        <fullName evidence="1">Uncharacterized protein</fullName>
    </submittedName>
</protein>
<dbReference type="Proteomes" id="UP000465304">
    <property type="component" value="Unassembled WGS sequence"/>
</dbReference>
<reference evidence="1 2" key="1">
    <citation type="journal article" date="2019" name="Emerg. Microbes Infect.">
        <title>Comprehensive subspecies identification of 175 nontuberculous mycobacteria species based on 7547 genomic profiles.</title>
        <authorList>
            <person name="Matsumoto Y."/>
            <person name="Kinjo T."/>
            <person name="Motooka D."/>
            <person name="Nabeya D."/>
            <person name="Jung N."/>
            <person name="Uechi K."/>
            <person name="Horii T."/>
            <person name="Iida T."/>
            <person name="Fujita J."/>
            <person name="Nakamura S."/>
        </authorList>
    </citation>
    <scope>NUCLEOTIDE SEQUENCE [LARGE SCALE GENOMIC DNA]</scope>
    <source>
        <strain evidence="1 2">JCM 30996</strain>
    </source>
</reference>
<gene>
    <name evidence="1" type="ORF">MHIP_53170</name>
</gene>
<dbReference type="EMBL" id="BLLB01000002">
    <property type="protein sequence ID" value="GFH04834.1"/>
    <property type="molecule type" value="Genomic_DNA"/>
</dbReference>
<name>A0A7I9ZV62_9MYCO</name>
<dbReference type="AlphaFoldDB" id="A0A7I9ZV62"/>
<evidence type="ECO:0000313" key="1">
    <source>
        <dbReference type="EMBL" id="GFH04834.1"/>
    </source>
</evidence>
<sequence length="72" mass="8076">MSNADKPVYRLSDRLSESAITVEPDRLAAARAAIALDSARLYEERALLRRHRRARRLPLARGIVEAPLTGDH</sequence>
<evidence type="ECO:0000313" key="2">
    <source>
        <dbReference type="Proteomes" id="UP000465304"/>
    </source>
</evidence>
<proteinExistence type="predicted"/>
<comment type="caution">
    <text evidence="1">The sequence shown here is derived from an EMBL/GenBank/DDBJ whole genome shotgun (WGS) entry which is preliminary data.</text>
</comment>